<dbReference type="PROSITE" id="PS50850">
    <property type="entry name" value="MFS"/>
    <property type="match status" value="1"/>
</dbReference>
<dbReference type="InterPro" id="IPR051068">
    <property type="entry name" value="MFS_Domain-Containing_Protein"/>
</dbReference>
<feature type="transmembrane region" description="Helical" evidence="5">
    <location>
        <begin position="447"/>
        <end position="467"/>
    </location>
</feature>
<dbReference type="GO" id="GO:0016020">
    <property type="term" value="C:membrane"/>
    <property type="evidence" value="ECO:0007669"/>
    <property type="project" value="UniProtKB-SubCell"/>
</dbReference>
<comment type="caution">
    <text evidence="7">The sequence shown here is derived from an EMBL/GenBank/DDBJ whole genome shotgun (WGS) entry which is preliminary data.</text>
</comment>
<keyword evidence="8" id="KW-1185">Reference proteome</keyword>
<evidence type="ECO:0000259" key="6">
    <source>
        <dbReference type="PROSITE" id="PS50850"/>
    </source>
</evidence>
<dbReference type="SUPFAM" id="SSF103473">
    <property type="entry name" value="MFS general substrate transporter"/>
    <property type="match status" value="1"/>
</dbReference>
<organism evidence="7 8">
    <name type="scientific">Stentor coeruleus</name>
    <dbReference type="NCBI Taxonomy" id="5963"/>
    <lineage>
        <taxon>Eukaryota</taxon>
        <taxon>Sar</taxon>
        <taxon>Alveolata</taxon>
        <taxon>Ciliophora</taxon>
        <taxon>Postciliodesmatophora</taxon>
        <taxon>Heterotrichea</taxon>
        <taxon>Heterotrichida</taxon>
        <taxon>Stentoridae</taxon>
        <taxon>Stentor</taxon>
    </lineage>
</organism>
<evidence type="ECO:0000256" key="3">
    <source>
        <dbReference type="ARBA" id="ARBA00022989"/>
    </source>
</evidence>
<feature type="domain" description="Major facilitator superfamily (MFS) profile" evidence="6">
    <location>
        <begin position="203"/>
        <end position="598"/>
    </location>
</feature>
<proteinExistence type="predicted"/>
<keyword evidence="3 5" id="KW-1133">Transmembrane helix</keyword>
<evidence type="ECO:0000256" key="4">
    <source>
        <dbReference type="ARBA" id="ARBA00023136"/>
    </source>
</evidence>
<evidence type="ECO:0000256" key="5">
    <source>
        <dbReference type="SAM" id="Phobius"/>
    </source>
</evidence>
<feature type="transmembrane region" description="Helical" evidence="5">
    <location>
        <begin position="241"/>
        <end position="260"/>
    </location>
</feature>
<evidence type="ECO:0000256" key="2">
    <source>
        <dbReference type="ARBA" id="ARBA00022692"/>
    </source>
</evidence>
<dbReference type="EMBL" id="MPUH01001202">
    <property type="protein sequence ID" value="OMJ69406.1"/>
    <property type="molecule type" value="Genomic_DNA"/>
</dbReference>
<dbReference type="GO" id="GO:0022857">
    <property type="term" value="F:transmembrane transporter activity"/>
    <property type="evidence" value="ECO:0007669"/>
    <property type="project" value="InterPro"/>
</dbReference>
<feature type="transmembrane region" description="Helical" evidence="5">
    <location>
        <begin position="330"/>
        <end position="352"/>
    </location>
</feature>
<dbReference type="InterPro" id="IPR036259">
    <property type="entry name" value="MFS_trans_sf"/>
</dbReference>
<gene>
    <name evidence="7" type="ORF">SteCoe_32874</name>
</gene>
<feature type="transmembrane region" description="Helical" evidence="5">
    <location>
        <begin position="536"/>
        <end position="564"/>
    </location>
</feature>
<feature type="transmembrane region" description="Helical" evidence="5">
    <location>
        <begin position="407"/>
        <end position="427"/>
    </location>
</feature>
<dbReference type="PANTHER" id="PTHR23510">
    <property type="entry name" value="INNER MEMBRANE TRANSPORT PROTEIN YAJR"/>
    <property type="match status" value="1"/>
</dbReference>
<reference evidence="7 8" key="1">
    <citation type="submission" date="2016-11" db="EMBL/GenBank/DDBJ databases">
        <title>The macronuclear genome of Stentor coeruleus: a giant cell with tiny introns.</title>
        <authorList>
            <person name="Slabodnick M."/>
            <person name="Ruby J.G."/>
            <person name="Reiff S.B."/>
            <person name="Swart E.C."/>
            <person name="Gosai S."/>
            <person name="Prabakaran S."/>
            <person name="Witkowska E."/>
            <person name="Larue G.E."/>
            <person name="Fisher S."/>
            <person name="Freeman R.M."/>
            <person name="Gunawardena J."/>
            <person name="Chu W."/>
            <person name="Stover N.A."/>
            <person name="Gregory B.D."/>
            <person name="Nowacki M."/>
            <person name="Derisi J."/>
            <person name="Roy S.W."/>
            <person name="Marshall W.F."/>
            <person name="Sood P."/>
        </authorList>
    </citation>
    <scope>NUCLEOTIDE SEQUENCE [LARGE SCALE GENOMIC DNA]</scope>
    <source>
        <strain evidence="7">WM001</strain>
    </source>
</reference>
<keyword evidence="4 5" id="KW-0472">Membrane</keyword>
<feature type="transmembrane region" description="Helical" evidence="5">
    <location>
        <begin position="267"/>
        <end position="286"/>
    </location>
</feature>
<feature type="transmembrane region" description="Helical" evidence="5">
    <location>
        <begin position="576"/>
        <end position="594"/>
    </location>
</feature>
<dbReference type="InterPro" id="IPR011701">
    <property type="entry name" value="MFS"/>
</dbReference>
<evidence type="ECO:0000313" key="8">
    <source>
        <dbReference type="Proteomes" id="UP000187209"/>
    </source>
</evidence>
<dbReference type="OrthoDB" id="448115at2759"/>
<feature type="transmembrane region" description="Helical" evidence="5">
    <location>
        <begin position="502"/>
        <end position="524"/>
    </location>
</feature>
<comment type="subcellular location">
    <subcellularLocation>
        <location evidence="1">Membrane</location>
        <topology evidence="1">Multi-pass membrane protein</topology>
    </subcellularLocation>
</comment>
<evidence type="ECO:0000313" key="7">
    <source>
        <dbReference type="EMBL" id="OMJ69406.1"/>
    </source>
</evidence>
<feature type="transmembrane region" description="Helical" evidence="5">
    <location>
        <begin position="201"/>
        <end position="221"/>
    </location>
</feature>
<dbReference type="Gene3D" id="1.20.1250.20">
    <property type="entry name" value="MFS general substrate transporter like domains"/>
    <property type="match status" value="1"/>
</dbReference>
<feature type="transmembrane region" description="Helical" evidence="5">
    <location>
        <begin position="479"/>
        <end position="496"/>
    </location>
</feature>
<evidence type="ECO:0000256" key="1">
    <source>
        <dbReference type="ARBA" id="ARBA00004141"/>
    </source>
</evidence>
<feature type="transmembrane region" description="Helical" evidence="5">
    <location>
        <begin position="292"/>
        <end position="310"/>
    </location>
</feature>
<name>A0A1R2AY25_9CILI</name>
<accession>A0A1R2AY25</accession>
<feature type="transmembrane region" description="Helical" evidence="5">
    <location>
        <begin position="364"/>
        <end position="386"/>
    </location>
</feature>
<keyword evidence="2 5" id="KW-0812">Transmembrane</keyword>
<dbReference type="Pfam" id="PF07690">
    <property type="entry name" value="MFS_1"/>
    <property type="match status" value="1"/>
</dbReference>
<protein>
    <recommendedName>
        <fullName evidence="6">Major facilitator superfamily (MFS) profile domain-containing protein</fullName>
    </recommendedName>
</protein>
<sequence>MGGFSKTIEKNSVSSWRNSYIDYSDLRRKIKSVGSQPDNIKDIFNSIANEVTRAKDHLNIVSEPLPSAINSLEHDTPSSSLLQTTSETLLNLISFSLWNLKIVAKLLSKLQKHNKQAKKIFLEQYIECLLSLQNIDNFKDWYAKVTQELRKIDFNKKNHVTDALIAKDMNQFEKNLERIGIELDKLEYIDLLPREPDYPDFMTIFLSVFSSLIHLTNFYILTLAAKDYSVYVGMDESFSGVLSAVNWAAAVSFTFVYSYWSNFQYKLPTLVCSLFVVFGDFIYAFAYNYKSASMLLLGRFLIGVGGARVINRRYIATYIKPRSRTVWNSAYVAGSIIGRGFGPIIGALLYDVDFEFLGFRMNGMTFPSIIMGIVWAIYSLMILVFFKEPEIKKLSKDKVNDSKGQSLLPMFVALSALTIPKVVHEAFVTSTPIVAPVFFSWSTEFVGFYIAIMSLAIAPVHIIIAYTSRRFQDRQYIKIALLVTFIGSLLLINFSNLSVAQYVIGTILMFIGMNMEDGATASLLSKVIPPHISEGIFNAGLVVTFAGSFARGVGSFGIAVAGWINEDPSSMENILFIPFTIVSLVSLVIFMRYYKRLDTKLFT</sequence>
<dbReference type="InterPro" id="IPR020846">
    <property type="entry name" value="MFS_dom"/>
</dbReference>
<dbReference type="PANTHER" id="PTHR23510:SF64">
    <property type="entry name" value="INNER MEMBRANE TRANSPORT PROTEIN YAJR"/>
    <property type="match status" value="1"/>
</dbReference>
<dbReference type="AlphaFoldDB" id="A0A1R2AY25"/>
<dbReference type="Proteomes" id="UP000187209">
    <property type="component" value="Unassembled WGS sequence"/>
</dbReference>